<keyword evidence="1" id="KW-0812">Transmembrane</keyword>
<sequence>MELREIEKLIEKYEAAETSLSEEKALREYFKTREVPPRLQVYRAIFGYAHQQKQQHFSDIPELKSERRKVNYWWSGVAATVILALGLFLYQDNDMRKSQEDLGTITDEEMAYQKTKETLRLVSEYMNEGTEDLVYLKEFGKTTNKIIKEK</sequence>
<evidence type="ECO:0000313" key="3">
    <source>
        <dbReference type="Proteomes" id="UP001597131"/>
    </source>
</evidence>
<accession>A0ABW3NU43</accession>
<organism evidence="2 3">
    <name type="scientific">Salegentibacter chungangensis</name>
    <dbReference type="NCBI Taxonomy" id="1335724"/>
    <lineage>
        <taxon>Bacteria</taxon>
        <taxon>Pseudomonadati</taxon>
        <taxon>Bacteroidota</taxon>
        <taxon>Flavobacteriia</taxon>
        <taxon>Flavobacteriales</taxon>
        <taxon>Flavobacteriaceae</taxon>
        <taxon>Salegentibacter</taxon>
    </lineage>
</organism>
<evidence type="ECO:0008006" key="4">
    <source>
        <dbReference type="Google" id="ProtNLM"/>
    </source>
</evidence>
<keyword evidence="1" id="KW-1133">Transmembrane helix</keyword>
<proteinExistence type="predicted"/>
<keyword evidence="3" id="KW-1185">Reference proteome</keyword>
<protein>
    <recommendedName>
        <fullName evidence="4">Anti-sigma factor</fullName>
    </recommendedName>
</protein>
<dbReference type="Proteomes" id="UP001597131">
    <property type="component" value="Unassembled WGS sequence"/>
</dbReference>
<dbReference type="EMBL" id="JBHTLI010000001">
    <property type="protein sequence ID" value="MFD1095724.1"/>
    <property type="molecule type" value="Genomic_DNA"/>
</dbReference>
<evidence type="ECO:0000256" key="1">
    <source>
        <dbReference type="SAM" id="Phobius"/>
    </source>
</evidence>
<feature type="transmembrane region" description="Helical" evidence="1">
    <location>
        <begin position="72"/>
        <end position="90"/>
    </location>
</feature>
<reference evidence="3" key="1">
    <citation type="journal article" date="2019" name="Int. J. Syst. Evol. Microbiol.">
        <title>The Global Catalogue of Microorganisms (GCM) 10K type strain sequencing project: providing services to taxonomists for standard genome sequencing and annotation.</title>
        <authorList>
            <consortium name="The Broad Institute Genomics Platform"/>
            <consortium name="The Broad Institute Genome Sequencing Center for Infectious Disease"/>
            <person name="Wu L."/>
            <person name="Ma J."/>
        </authorList>
    </citation>
    <scope>NUCLEOTIDE SEQUENCE [LARGE SCALE GENOMIC DNA]</scope>
    <source>
        <strain evidence="3">CCUG 64793</strain>
    </source>
</reference>
<keyword evidence="1" id="KW-0472">Membrane</keyword>
<evidence type="ECO:0000313" key="2">
    <source>
        <dbReference type="EMBL" id="MFD1095724.1"/>
    </source>
</evidence>
<gene>
    <name evidence="2" type="ORF">ACFQ3Q_08190</name>
</gene>
<name>A0ABW3NU43_9FLAO</name>
<comment type="caution">
    <text evidence="2">The sequence shown here is derived from an EMBL/GenBank/DDBJ whole genome shotgun (WGS) entry which is preliminary data.</text>
</comment>
<dbReference type="RefSeq" id="WP_380744704.1">
    <property type="nucleotide sequence ID" value="NZ_JBHTLI010000001.1"/>
</dbReference>